<dbReference type="FunFam" id="1.20.1280.50:FF:000030">
    <property type="entry name" value="F-box/kelch-repeat protein At3g61590"/>
    <property type="match status" value="1"/>
</dbReference>
<evidence type="ECO:0000256" key="2">
    <source>
        <dbReference type="ARBA" id="ARBA00022786"/>
    </source>
</evidence>
<evidence type="ECO:0000313" key="4">
    <source>
        <dbReference type="EMBL" id="KAL0309295.1"/>
    </source>
</evidence>
<protein>
    <submittedName>
        <fullName evidence="4">F-box/kelch-repeat protein</fullName>
    </submittedName>
</protein>
<proteinExistence type="predicted"/>
<dbReference type="InterPro" id="IPR001810">
    <property type="entry name" value="F-box_dom"/>
</dbReference>
<dbReference type="AlphaFoldDB" id="A0AAW2KTD1"/>
<feature type="domain" description="F-box" evidence="3">
    <location>
        <begin position="46"/>
        <end position="87"/>
    </location>
</feature>
<dbReference type="SMART" id="SM00256">
    <property type="entry name" value="FBOX"/>
    <property type="match status" value="1"/>
</dbReference>
<keyword evidence="2" id="KW-0833">Ubl conjugation pathway</keyword>
<dbReference type="Pfam" id="PF00646">
    <property type="entry name" value="F-box"/>
    <property type="match status" value="1"/>
</dbReference>
<reference evidence="4" key="1">
    <citation type="submission" date="2020-06" db="EMBL/GenBank/DDBJ databases">
        <authorList>
            <person name="Li T."/>
            <person name="Hu X."/>
            <person name="Zhang T."/>
            <person name="Song X."/>
            <person name="Zhang H."/>
            <person name="Dai N."/>
            <person name="Sheng W."/>
            <person name="Hou X."/>
            <person name="Wei L."/>
        </authorList>
    </citation>
    <scope>NUCLEOTIDE SEQUENCE</scope>
    <source>
        <strain evidence="4">G02</strain>
        <tissue evidence="4">Leaf</tissue>
    </source>
</reference>
<dbReference type="Gene3D" id="1.20.1280.50">
    <property type="match status" value="1"/>
</dbReference>
<comment type="pathway">
    <text evidence="1">Protein modification; protein ubiquitination.</text>
</comment>
<sequence length="134" mass="14974">MAAETSWVNHCFDNSANETVEYESFSEINDETEKEAAAAVSLDLILPDDLLERILAYLPIASIFRAGCVCKRWHDIVTSERFLWNSRLKSLGTLCSRARMNQLVMLMIRSSESGTALTSPAFRHPIGSSPRHVG</sequence>
<dbReference type="InterPro" id="IPR036047">
    <property type="entry name" value="F-box-like_dom_sf"/>
</dbReference>
<gene>
    <name evidence="4" type="ORF">Sradi_5871800</name>
</gene>
<reference evidence="4" key="2">
    <citation type="journal article" date="2024" name="Plant">
        <title>Genomic evolution and insights into agronomic trait innovations of Sesamum species.</title>
        <authorList>
            <person name="Miao H."/>
            <person name="Wang L."/>
            <person name="Qu L."/>
            <person name="Liu H."/>
            <person name="Sun Y."/>
            <person name="Le M."/>
            <person name="Wang Q."/>
            <person name="Wei S."/>
            <person name="Zheng Y."/>
            <person name="Lin W."/>
            <person name="Duan Y."/>
            <person name="Cao H."/>
            <person name="Xiong S."/>
            <person name="Wang X."/>
            <person name="Wei L."/>
            <person name="Li C."/>
            <person name="Ma Q."/>
            <person name="Ju M."/>
            <person name="Zhao R."/>
            <person name="Li G."/>
            <person name="Mu C."/>
            <person name="Tian Q."/>
            <person name="Mei H."/>
            <person name="Zhang T."/>
            <person name="Gao T."/>
            <person name="Zhang H."/>
        </authorList>
    </citation>
    <scope>NUCLEOTIDE SEQUENCE</scope>
    <source>
        <strain evidence="4">G02</strain>
    </source>
</reference>
<dbReference type="EMBL" id="JACGWJ010000027">
    <property type="protein sequence ID" value="KAL0309295.1"/>
    <property type="molecule type" value="Genomic_DNA"/>
</dbReference>
<dbReference type="PANTHER" id="PTHR10706:SF130">
    <property type="entry name" value="F-BOX ONLY PROTEIN 31"/>
    <property type="match status" value="1"/>
</dbReference>
<dbReference type="InterPro" id="IPR045048">
    <property type="entry name" value="FBXO31/39"/>
</dbReference>
<dbReference type="SUPFAM" id="SSF81383">
    <property type="entry name" value="F-box domain"/>
    <property type="match status" value="1"/>
</dbReference>
<evidence type="ECO:0000256" key="1">
    <source>
        <dbReference type="ARBA" id="ARBA00004906"/>
    </source>
</evidence>
<dbReference type="PANTHER" id="PTHR10706">
    <property type="entry name" value="F-BOX FAMILY PROTEIN"/>
    <property type="match status" value="1"/>
</dbReference>
<accession>A0AAW2KTD1</accession>
<name>A0AAW2KTD1_SESRA</name>
<evidence type="ECO:0000259" key="3">
    <source>
        <dbReference type="PROSITE" id="PS50181"/>
    </source>
</evidence>
<comment type="caution">
    <text evidence="4">The sequence shown here is derived from an EMBL/GenBank/DDBJ whole genome shotgun (WGS) entry which is preliminary data.</text>
</comment>
<dbReference type="PROSITE" id="PS50181">
    <property type="entry name" value="FBOX"/>
    <property type="match status" value="1"/>
</dbReference>
<organism evidence="4">
    <name type="scientific">Sesamum radiatum</name>
    <name type="common">Black benniseed</name>
    <dbReference type="NCBI Taxonomy" id="300843"/>
    <lineage>
        <taxon>Eukaryota</taxon>
        <taxon>Viridiplantae</taxon>
        <taxon>Streptophyta</taxon>
        <taxon>Embryophyta</taxon>
        <taxon>Tracheophyta</taxon>
        <taxon>Spermatophyta</taxon>
        <taxon>Magnoliopsida</taxon>
        <taxon>eudicotyledons</taxon>
        <taxon>Gunneridae</taxon>
        <taxon>Pentapetalae</taxon>
        <taxon>asterids</taxon>
        <taxon>lamiids</taxon>
        <taxon>Lamiales</taxon>
        <taxon>Pedaliaceae</taxon>
        <taxon>Sesamum</taxon>
    </lineage>
</organism>